<evidence type="ECO:0000313" key="3">
    <source>
        <dbReference type="EMBL" id="KIK41341.1"/>
    </source>
</evidence>
<accession>A0A0D0AHL9</accession>
<dbReference type="STRING" id="930992.A0A0D0AHL9"/>
<proteinExistence type="predicted"/>
<feature type="transmembrane region" description="Helical" evidence="1">
    <location>
        <begin position="55"/>
        <end position="74"/>
    </location>
</feature>
<protein>
    <recommendedName>
        <fullName evidence="2">DUF6533 domain-containing protein</fullName>
    </recommendedName>
</protein>
<reference evidence="4" key="2">
    <citation type="submission" date="2015-01" db="EMBL/GenBank/DDBJ databases">
        <title>Evolutionary Origins and Diversification of the Mycorrhizal Mutualists.</title>
        <authorList>
            <consortium name="DOE Joint Genome Institute"/>
            <consortium name="Mycorrhizal Genomics Consortium"/>
            <person name="Kohler A."/>
            <person name="Kuo A."/>
            <person name="Nagy L.G."/>
            <person name="Floudas D."/>
            <person name="Copeland A."/>
            <person name="Barry K.W."/>
            <person name="Cichocki N."/>
            <person name="Veneault-Fourrey C."/>
            <person name="LaButti K."/>
            <person name="Lindquist E.A."/>
            <person name="Lipzen A."/>
            <person name="Lundell T."/>
            <person name="Morin E."/>
            <person name="Murat C."/>
            <person name="Riley R."/>
            <person name="Ohm R."/>
            <person name="Sun H."/>
            <person name="Tunlid A."/>
            <person name="Henrissat B."/>
            <person name="Grigoriev I.V."/>
            <person name="Hibbett D.S."/>
            <person name="Martin F."/>
        </authorList>
    </citation>
    <scope>NUCLEOTIDE SEQUENCE [LARGE SCALE GENOMIC DNA]</scope>
    <source>
        <strain evidence="4">UH-Slu-Lm8-n1</strain>
    </source>
</reference>
<dbReference type="Proteomes" id="UP000054485">
    <property type="component" value="Unassembled WGS sequence"/>
</dbReference>
<name>A0A0D0AHL9_9AGAM</name>
<dbReference type="AlphaFoldDB" id="A0A0D0AHL9"/>
<feature type="transmembrane region" description="Helical" evidence="1">
    <location>
        <begin position="169"/>
        <end position="191"/>
    </location>
</feature>
<evidence type="ECO:0000313" key="4">
    <source>
        <dbReference type="Proteomes" id="UP000054485"/>
    </source>
</evidence>
<evidence type="ECO:0000259" key="2">
    <source>
        <dbReference type="Pfam" id="PF20151"/>
    </source>
</evidence>
<reference evidence="3 4" key="1">
    <citation type="submission" date="2014-04" db="EMBL/GenBank/DDBJ databases">
        <authorList>
            <consortium name="DOE Joint Genome Institute"/>
            <person name="Kuo A."/>
            <person name="Ruytinx J."/>
            <person name="Rineau F."/>
            <person name="Colpaert J."/>
            <person name="Kohler A."/>
            <person name="Nagy L.G."/>
            <person name="Floudas D."/>
            <person name="Copeland A."/>
            <person name="Barry K.W."/>
            <person name="Cichocki N."/>
            <person name="Veneault-Fourrey C."/>
            <person name="LaButti K."/>
            <person name="Lindquist E.A."/>
            <person name="Lipzen A."/>
            <person name="Lundell T."/>
            <person name="Morin E."/>
            <person name="Murat C."/>
            <person name="Sun H."/>
            <person name="Tunlid A."/>
            <person name="Henrissat B."/>
            <person name="Grigoriev I.V."/>
            <person name="Hibbett D.S."/>
            <person name="Martin F."/>
            <person name="Nordberg H.P."/>
            <person name="Cantor M.N."/>
            <person name="Hua S.X."/>
        </authorList>
    </citation>
    <scope>NUCLEOTIDE SEQUENCE [LARGE SCALE GENOMIC DNA]</scope>
    <source>
        <strain evidence="3 4">UH-Slu-Lm8-n1</strain>
    </source>
</reference>
<dbReference type="Pfam" id="PF20151">
    <property type="entry name" value="DUF6533"/>
    <property type="match status" value="1"/>
</dbReference>
<evidence type="ECO:0000256" key="1">
    <source>
        <dbReference type="SAM" id="Phobius"/>
    </source>
</evidence>
<dbReference type="OrthoDB" id="3350812at2759"/>
<feature type="transmembrane region" description="Helical" evidence="1">
    <location>
        <begin position="211"/>
        <end position="231"/>
    </location>
</feature>
<organism evidence="3 4">
    <name type="scientific">Suillus luteus UH-Slu-Lm8-n1</name>
    <dbReference type="NCBI Taxonomy" id="930992"/>
    <lineage>
        <taxon>Eukaryota</taxon>
        <taxon>Fungi</taxon>
        <taxon>Dikarya</taxon>
        <taxon>Basidiomycota</taxon>
        <taxon>Agaricomycotina</taxon>
        <taxon>Agaricomycetes</taxon>
        <taxon>Agaricomycetidae</taxon>
        <taxon>Boletales</taxon>
        <taxon>Suillineae</taxon>
        <taxon>Suillaceae</taxon>
        <taxon>Suillus</taxon>
    </lineage>
</organism>
<keyword evidence="1" id="KW-0812">Transmembrane</keyword>
<feature type="transmembrane region" description="Helical" evidence="1">
    <location>
        <begin position="86"/>
        <end position="109"/>
    </location>
</feature>
<dbReference type="HOGENOM" id="CLU_035509_11_2_1"/>
<keyword evidence="1" id="KW-1133">Transmembrane helix</keyword>
<sequence>MQMEYSADSVVAARSLQTYMYIYTLTATFWTYDYASSLDQELMFLLQSRWTKVKVLYIVTRYMPFLLFVGHLYLNFIPNENPNKCLTLSNICRCFKLILVICSECFFILRTYVLWNRSKVVLGAMLSAFFAVVVAFGSILFSAKTIALYETSPIPGITGCYQSSGSVELFLPFVLLFALEFGLLSLTLTRVVHSWRSTNNCLFVVLVKHNIFYYACGLLFSAANILISLLLHDAYNSMFEEYAPSKPAAHSH</sequence>
<feature type="transmembrane region" description="Helical" evidence="1">
    <location>
        <begin position="18"/>
        <end position="35"/>
    </location>
</feature>
<dbReference type="InterPro" id="IPR045340">
    <property type="entry name" value="DUF6533"/>
</dbReference>
<keyword evidence="4" id="KW-1185">Reference proteome</keyword>
<dbReference type="EMBL" id="KN835271">
    <property type="protein sequence ID" value="KIK41341.1"/>
    <property type="molecule type" value="Genomic_DNA"/>
</dbReference>
<feature type="transmembrane region" description="Helical" evidence="1">
    <location>
        <begin position="121"/>
        <end position="149"/>
    </location>
</feature>
<keyword evidence="1" id="KW-0472">Membrane</keyword>
<dbReference type="InParanoid" id="A0A0D0AHL9"/>
<feature type="domain" description="DUF6533" evidence="2">
    <location>
        <begin position="24"/>
        <end position="66"/>
    </location>
</feature>
<gene>
    <name evidence="3" type="ORF">CY34DRAFT_213553</name>
</gene>